<dbReference type="InterPro" id="IPR054536">
    <property type="entry name" value="HphA_C"/>
</dbReference>
<dbReference type="Gene3D" id="2.40.160.90">
    <property type="match status" value="1"/>
</dbReference>
<feature type="domain" description="HphA C-terminal" evidence="3">
    <location>
        <begin position="155"/>
        <end position="274"/>
    </location>
</feature>
<proteinExistence type="predicted"/>
<dbReference type="Proteomes" id="UP000623958">
    <property type="component" value="Unassembled WGS sequence"/>
</dbReference>
<evidence type="ECO:0000256" key="1">
    <source>
        <dbReference type="SAM" id="SignalP"/>
    </source>
</evidence>
<reference evidence="4" key="2">
    <citation type="submission" date="2020-09" db="EMBL/GenBank/DDBJ databases">
        <authorList>
            <person name="Sun Q."/>
            <person name="Ohkuma M."/>
        </authorList>
    </citation>
    <scope>NUCLEOTIDE SEQUENCE</scope>
    <source>
        <strain evidence="4">JCM 13306</strain>
    </source>
</reference>
<sequence>MSNNSKWSAIALSVALVAAAGAAQAAPFVGKSSNEGYVKVGESDVTGGPHAAGNAGISVNSSGIDTQVDFRGLAAYSTKTNSTVDWNRDGTSDGTRLVHKLNFPYGGAPDSHDNLGVFVFAQVGSQDVWFGEWSAYGTSGDATRTVYYIGNGADTAVPTSGSATYSVVGINNYNASANGGNGNLLSGTFTANFAAGTLTGSIANGASGYAVNLGSATINSNASISGNTAFATQSGSLVASSGSVSGQFYGGQTALAGLVDFAGAQYDTAFGGTKN</sequence>
<evidence type="ECO:0000313" key="5">
    <source>
        <dbReference type="Proteomes" id="UP000623958"/>
    </source>
</evidence>
<accession>A0A919F6P6</accession>
<dbReference type="InterPro" id="IPR054535">
    <property type="entry name" value="HphA_N"/>
</dbReference>
<evidence type="ECO:0000313" key="4">
    <source>
        <dbReference type="EMBL" id="GHH49489.1"/>
    </source>
</evidence>
<gene>
    <name evidence="4" type="ORF">GCM10009090_08980</name>
</gene>
<dbReference type="RefSeq" id="WP_434028670.1">
    <property type="nucleotide sequence ID" value="NZ_BNBA01000005.1"/>
</dbReference>
<evidence type="ECO:0008006" key="6">
    <source>
        <dbReference type="Google" id="ProtNLM"/>
    </source>
</evidence>
<dbReference type="EMBL" id="BNBA01000005">
    <property type="protein sequence ID" value="GHH49489.1"/>
    <property type="molecule type" value="Genomic_DNA"/>
</dbReference>
<dbReference type="NCBIfam" id="NF041636">
    <property type="entry name" value="slam_lipo"/>
    <property type="match status" value="1"/>
</dbReference>
<protein>
    <recommendedName>
        <fullName evidence="6">Transferrin-binding protein B C-lobe/N-lobe beta barrel domain-containing protein</fullName>
    </recommendedName>
</protein>
<keyword evidence="5" id="KW-1185">Reference proteome</keyword>
<dbReference type="InterPro" id="IPR054843">
    <property type="entry name" value="Slam_hemophilin_C"/>
</dbReference>
<feature type="domain" description="HphA N-terminal heme-binding" evidence="2">
    <location>
        <begin position="23"/>
        <end position="145"/>
    </location>
</feature>
<keyword evidence="1" id="KW-0732">Signal</keyword>
<comment type="caution">
    <text evidence="4">The sequence shown here is derived from an EMBL/GenBank/DDBJ whole genome shotgun (WGS) entry which is preliminary data.</text>
</comment>
<feature type="chain" id="PRO_5037035840" description="Transferrin-binding protein B C-lobe/N-lobe beta barrel domain-containing protein" evidence="1">
    <location>
        <begin position="26"/>
        <end position="275"/>
    </location>
</feature>
<evidence type="ECO:0000259" key="3">
    <source>
        <dbReference type="Pfam" id="PF22829"/>
    </source>
</evidence>
<dbReference type="Pfam" id="PF22828">
    <property type="entry name" value="HphA_N"/>
    <property type="match status" value="1"/>
</dbReference>
<feature type="signal peptide" evidence="1">
    <location>
        <begin position="1"/>
        <end position="25"/>
    </location>
</feature>
<evidence type="ECO:0000259" key="2">
    <source>
        <dbReference type="Pfam" id="PF22828"/>
    </source>
</evidence>
<reference evidence="4" key="1">
    <citation type="journal article" date="2014" name="Int. J. Syst. Evol. Microbiol.">
        <title>Complete genome sequence of Corynebacterium casei LMG S-19264T (=DSM 44701T), isolated from a smear-ripened cheese.</title>
        <authorList>
            <consortium name="US DOE Joint Genome Institute (JGI-PGF)"/>
            <person name="Walter F."/>
            <person name="Albersmeier A."/>
            <person name="Kalinowski J."/>
            <person name="Ruckert C."/>
        </authorList>
    </citation>
    <scope>NUCLEOTIDE SEQUENCE</scope>
    <source>
        <strain evidence="4">JCM 13306</strain>
    </source>
</reference>
<name>A0A919F6P6_9XANT</name>
<organism evidence="4 5">
    <name type="scientific">Xanthomonas boreopolis</name>
    <dbReference type="NCBI Taxonomy" id="86183"/>
    <lineage>
        <taxon>Bacteria</taxon>
        <taxon>Pseudomonadati</taxon>
        <taxon>Pseudomonadota</taxon>
        <taxon>Gammaproteobacteria</taxon>
        <taxon>Lysobacterales</taxon>
        <taxon>Lysobacteraceae</taxon>
        <taxon>Xanthomonas</taxon>
    </lineage>
</organism>
<dbReference type="InterPro" id="IPR011250">
    <property type="entry name" value="OMP/PagP_B-barrel"/>
</dbReference>
<dbReference type="Pfam" id="PF22829">
    <property type="entry name" value="HphA_C"/>
    <property type="match status" value="1"/>
</dbReference>
<dbReference type="AlphaFoldDB" id="A0A919F6P6"/>
<dbReference type="SUPFAM" id="SSF56925">
    <property type="entry name" value="OMPA-like"/>
    <property type="match status" value="1"/>
</dbReference>